<comment type="PTM">
    <text evidence="5">Carbamylation allows a single lysine to coordinate two divalent metal cations.</text>
</comment>
<reference evidence="7 8" key="1">
    <citation type="submission" date="2018-06" db="EMBL/GenBank/DDBJ databases">
        <authorList>
            <consortium name="Pathogen Informatics"/>
            <person name="Doyle S."/>
        </authorList>
    </citation>
    <scope>NUCLEOTIDE SEQUENCE [LARGE SCALE GENOMIC DNA]</scope>
    <source>
        <strain evidence="7 8">NCTC12112</strain>
    </source>
</reference>
<dbReference type="InterPro" id="IPR011778">
    <property type="entry name" value="Hydantoinase/dihydroPyrase"/>
</dbReference>
<keyword evidence="4 7" id="KW-0378">Hydrolase</keyword>
<feature type="modified residue" description="N6-carboxylysine" evidence="5">
    <location>
        <position position="148"/>
    </location>
</feature>
<evidence type="ECO:0000256" key="2">
    <source>
        <dbReference type="ARBA" id="ARBA00008829"/>
    </source>
</evidence>
<dbReference type="RefSeq" id="WP_005979504.1">
    <property type="nucleotide sequence ID" value="NZ_CABKNW010000004.1"/>
</dbReference>
<dbReference type="FunFam" id="3.20.20.140:FF:000174">
    <property type="entry name" value="Dihydropyrimidinase-related protein 2"/>
    <property type="match status" value="1"/>
</dbReference>
<keyword evidence="3" id="KW-0479">Metal-binding</keyword>
<dbReference type="Pfam" id="PF01979">
    <property type="entry name" value="Amidohydro_1"/>
    <property type="match status" value="1"/>
</dbReference>
<name>A0AAX2J762_9FUSO</name>
<gene>
    <name evidence="7" type="primary">hyuA</name>
    <name evidence="7" type="ORF">NCTC12112_00497</name>
</gene>
<evidence type="ECO:0000259" key="6">
    <source>
        <dbReference type="Pfam" id="PF01979"/>
    </source>
</evidence>
<proteinExistence type="inferred from homology"/>
<comment type="similarity">
    <text evidence="2">Belongs to the metallo-dependent hydrolases superfamily. Hydantoinase/dihydropyrimidinase family.</text>
</comment>
<dbReference type="GO" id="GO:0005829">
    <property type="term" value="C:cytosol"/>
    <property type="evidence" value="ECO:0007669"/>
    <property type="project" value="TreeGrafter"/>
</dbReference>
<feature type="domain" description="Amidohydrolase-related" evidence="6">
    <location>
        <begin position="49"/>
        <end position="426"/>
    </location>
</feature>
<dbReference type="InterPro" id="IPR032466">
    <property type="entry name" value="Metal_Hydrolase"/>
</dbReference>
<dbReference type="Proteomes" id="UP000249008">
    <property type="component" value="Chromosome 1"/>
</dbReference>
<dbReference type="EC" id="3.5.2.-" evidence="7"/>
<dbReference type="EMBL" id="LS483487">
    <property type="protein sequence ID" value="SQJ00142.1"/>
    <property type="molecule type" value="Genomic_DNA"/>
</dbReference>
<dbReference type="Gene3D" id="2.30.40.10">
    <property type="entry name" value="Urease, subunit C, domain 1"/>
    <property type="match status" value="1"/>
</dbReference>
<dbReference type="SUPFAM" id="SSF51556">
    <property type="entry name" value="Metallo-dependent hydrolases"/>
    <property type="match status" value="1"/>
</dbReference>
<organism evidence="7 8">
    <name type="scientific">Fusobacterium ulcerans</name>
    <dbReference type="NCBI Taxonomy" id="861"/>
    <lineage>
        <taxon>Bacteria</taxon>
        <taxon>Fusobacteriati</taxon>
        <taxon>Fusobacteriota</taxon>
        <taxon>Fusobacteriia</taxon>
        <taxon>Fusobacteriales</taxon>
        <taxon>Fusobacteriaceae</taxon>
        <taxon>Fusobacterium</taxon>
    </lineage>
</organism>
<comment type="cofactor">
    <cofactor evidence="1">
        <name>Zn(2+)</name>
        <dbReference type="ChEBI" id="CHEBI:29105"/>
    </cofactor>
</comment>
<dbReference type="InterPro" id="IPR050378">
    <property type="entry name" value="Metallo-dep_Hydrolases_sf"/>
</dbReference>
<sequence length="445" mass="50544">MLLIKNGNILIGNKIEKLDILIENEKIKKIDKDISEDICSNIFDAEGKYIIPGGVDVHTHFNIDVGIISADDFYSGSAAAAFGGTTTIVDHPGFGPKGCGLDYQINKYMKDAENSNIDYSFHGVVQEVYSDIFSQMEDLKKRGINSVKIYMTYAYKMTDDDVLRMFEYAKKLDMVVCVHSEDDKGIEFLRGKFTEENKLTPIYHAESRPDFIEGCSVYKLLSYAEITGFEKLYLVHISSKESMEIIEDFRRRGVRFFVESCPQYLFLTEEKYMEENGLDYILSPPLRKKEDTEYIKKALASNRIDVIATDHCSFTLEDKSKGKNDFKLCPNGIPGVEERIPLLFNEVINGRLSVETFLKTACENPAKIFGLFPKKGILTKGSDADIVIFEKKNSKIENMHTAAKYSCYENFPLSAVIDTVILRGNIIIRNNELIMKSSGKFIKRI</sequence>
<evidence type="ECO:0000313" key="8">
    <source>
        <dbReference type="Proteomes" id="UP000249008"/>
    </source>
</evidence>
<dbReference type="GO" id="GO:0046872">
    <property type="term" value="F:metal ion binding"/>
    <property type="evidence" value="ECO:0007669"/>
    <property type="project" value="UniProtKB-KW"/>
</dbReference>
<dbReference type="GeneID" id="78455088"/>
<accession>A0AAX2J762</accession>
<dbReference type="SUPFAM" id="SSF51338">
    <property type="entry name" value="Composite domain of metallo-dependent hydrolases"/>
    <property type="match status" value="1"/>
</dbReference>
<evidence type="ECO:0000256" key="4">
    <source>
        <dbReference type="ARBA" id="ARBA00022801"/>
    </source>
</evidence>
<dbReference type="PANTHER" id="PTHR11647">
    <property type="entry name" value="HYDRANTOINASE/DIHYDROPYRIMIDINASE FAMILY MEMBER"/>
    <property type="match status" value="1"/>
</dbReference>
<dbReference type="Gene3D" id="3.20.20.140">
    <property type="entry name" value="Metal-dependent hydrolases"/>
    <property type="match status" value="1"/>
</dbReference>
<evidence type="ECO:0000256" key="5">
    <source>
        <dbReference type="PIRSR" id="PIRSR611778-50"/>
    </source>
</evidence>
<dbReference type="InterPro" id="IPR011059">
    <property type="entry name" value="Metal-dep_hydrolase_composite"/>
</dbReference>
<dbReference type="KEGG" id="ful:C4N20_09710"/>
<evidence type="ECO:0000256" key="1">
    <source>
        <dbReference type="ARBA" id="ARBA00001947"/>
    </source>
</evidence>
<dbReference type="GO" id="GO:0016812">
    <property type="term" value="F:hydrolase activity, acting on carbon-nitrogen (but not peptide) bonds, in cyclic amides"/>
    <property type="evidence" value="ECO:0007669"/>
    <property type="project" value="TreeGrafter"/>
</dbReference>
<evidence type="ECO:0000313" key="7">
    <source>
        <dbReference type="EMBL" id="SQJ00142.1"/>
    </source>
</evidence>
<protein>
    <submittedName>
        <fullName evidence="7">D-phenylhydantoinase</fullName>
        <ecNumber evidence="7">3.5.2.-</ecNumber>
    </submittedName>
</protein>
<evidence type="ECO:0000256" key="3">
    <source>
        <dbReference type="ARBA" id="ARBA00022723"/>
    </source>
</evidence>
<dbReference type="NCBIfam" id="TIGR02033">
    <property type="entry name" value="D-hydantoinase"/>
    <property type="match status" value="1"/>
</dbReference>
<dbReference type="InterPro" id="IPR006680">
    <property type="entry name" value="Amidohydro-rel"/>
</dbReference>
<dbReference type="PANTHER" id="PTHR11647:SF1">
    <property type="entry name" value="COLLAPSIN RESPONSE MEDIATOR PROTEIN"/>
    <property type="match status" value="1"/>
</dbReference>
<dbReference type="AlphaFoldDB" id="A0AAX2J762"/>